<dbReference type="InterPro" id="IPR050473">
    <property type="entry name" value="A2M/Complement_sys"/>
</dbReference>
<accession>A0ABQ9FST4</accession>
<feature type="domain" description="Alpha-2-macroglobulin" evidence="2">
    <location>
        <begin position="336"/>
        <end position="426"/>
    </location>
</feature>
<organism evidence="3 4">
    <name type="scientific">Tegillarca granosa</name>
    <name type="common">Malaysian cockle</name>
    <name type="synonym">Anadara granosa</name>
    <dbReference type="NCBI Taxonomy" id="220873"/>
    <lineage>
        <taxon>Eukaryota</taxon>
        <taxon>Metazoa</taxon>
        <taxon>Spiralia</taxon>
        <taxon>Lophotrochozoa</taxon>
        <taxon>Mollusca</taxon>
        <taxon>Bivalvia</taxon>
        <taxon>Autobranchia</taxon>
        <taxon>Pteriomorphia</taxon>
        <taxon>Arcoida</taxon>
        <taxon>Arcoidea</taxon>
        <taxon>Arcidae</taxon>
        <taxon>Tegillarca</taxon>
    </lineage>
</organism>
<dbReference type="PANTHER" id="PTHR11412:SF166">
    <property type="entry name" value="NTR DOMAIN-CONTAINING PROTEIN"/>
    <property type="match status" value="1"/>
</dbReference>
<dbReference type="Gene3D" id="1.20.50.70">
    <property type="match status" value="1"/>
</dbReference>
<gene>
    <name evidence="3" type="ORF">KUTeg_001905</name>
</gene>
<dbReference type="PANTHER" id="PTHR11412">
    <property type="entry name" value="MACROGLOBULIN / COMPLEMENT"/>
    <property type="match status" value="1"/>
</dbReference>
<evidence type="ECO:0000259" key="2">
    <source>
        <dbReference type="SMART" id="SM01360"/>
    </source>
</evidence>
<dbReference type="Gene3D" id="1.20.91.20">
    <property type="entry name" value="Anaphylotoxins (complement system)"/>
    <property type="match status" value="1"/>
</dbReference>
<dbReference type="Proteomes" id="UP001217089">
    <property type="component" value="Unassembled WGS sequence"/>
</dbReference>
<keyword evidence="4" id="KW-1185">Reference proteome</keyword>
<dbReference type="SMART" id="SM01360">
    <property type="entry name" value="A2M"/>
    <property type="match status" value="1"/>
</dbReference>
<dbReference type="Pfam" id="PF00207">
    <property type="entry name" value="A2M"/>
    <property type="match status" value="1"/>
</dbReference>
<comment type="caution">
    <text evidence="3">The sequence shown here is derived from an EMBL/GenBank/DDBJ whole genome shotgun (WGS) entry which is preliminary data.</text>
</comment>
<sequence>MNRLIEACSQKLLYESEAAESASRKYLGTWSSVNDKNELVVETWHTDTGDKNIQFVLLSRGQIVGSDIARVSDNSSYRRALDASYAPKTKIVAFFVNRRGRNFDVVADVTSVMVDKTCKGRQLNISTDAYEYKPGDPQGMDLEVTGEPNSLVGLLAVDKAVYLLKDKHRLQTKTIMKKFGEHDTGCDNGNIRSNKDIFKSAGLAVITNANIETGGMENYGCDVIGRRRRSINLERFANHPCCVAGEYYSVNGSKNGTFRGCFEEGKAVKEETNSSNCAKAFYYCCQKFVSNTITNVDQTDIYYWHRTGGKPDVEYTFSDINTNENNAKVRSYFPESWLFQDEFLDQSGSLRTNVLLPDSITKHVIQAVGITEDDGICIAEPLEIKTMQKFFVDIDLPYSIVRMEQTEVRATIYNYLSRRLPCYVIMEDTDGICASKTSREYIRITVPPNDAEMIRFTIVPLRAGEFNITVKNEGREETKTVSFWLDPNERKQHKKGTGDLMLITQ</sequence>
<evidence type="ECO:0000313" key="3">
    <source>
        <dbReference type="EMBL" id="KAJ8320318.1"/>
    </source>
</evidence>
<dbReference type="InterPro" id="IPR001599">
    <property type="entry name" value="Macroglobln_a2"/>
</dbReference>
<dbReference type="Gene3D" id="2.60.40.1930">
    <property type="match status" value="1"/>
</dbReference>
<name>A0ABQ9FST4_TEGGR</name>
<dbReference type="InterPro" id="IPR013783">
    <property type="entry name" value="Ig-like_fold"/>
</dbReference>
<evidence type="ECO:0000313" key="4">
    <source>
        <dbReference type="Proteomes" id="UP001217089"/>
    </source>
</evidence>
<dbReference type="EMBL" id="JARBDR010000141">
    <property type="protein sequence ID" value="KAJ8320318.1"/>
    <property type="molecule type" value="Genomic_DNA"/>
</dbReference>
<dbReference type="InterPro" id="IPR011625">
    <property type="entry name" value="A2M_N_BRD"/>
</dbReference>
<proteinExistence type="predicted"/>
<evidence type="ECO:0000259" key="1">
    <source>
        <dbReference type="SMART" id="SM01359"/>
    </source>
</evidence>
<dbReference type="Pfam" id="PF07703">
    <property type="entry name" value="A2M_BRD"/>
    <property type="match status" value="1"/>
</dbReference>
<dbReference type="Gene3D" id="2.60.40.10">
    <property type="entry name" value="Immunoglobulins"/>
    <property type="match status" value="1"/>
</dbReference>
<dbReference type="SMART" id="SM01359">
    <property type="entry name" value="A2M_N_2"/>
    <property type="match status" value="1"/>
</dbReference>
<reference evidence="3 4" key="1">
    <citation type="submission" date="2022-12" db="EMBL/GenBank/DDBJ databases">
        <title>Chromosome-level genome of Tegillarca granosa.</title>
        <authorList>
            <person name="Kim J."/>
        </authorList>
    </citation>
    <scope>NUCLEOTIDE SEQUENCE [LARGE SCALE GENOMIC DNA]</scope>
    <source>
        <strain evidence="3">Teg-2019</strain>
        <tissue evidence="3">Adductor muscle</tissue>
    </source>
</reference>
<protein>
    <submittedName>
        <fullName evidence="3">Uncharacterized protein</fullName>
    </submittedName>
</protein>
<dbReference type="Gene3D" id="2.20.130.20">
    <property type="match status" value="1"/>
</dbReference>
<feature type="domain" description="Alpha-2-macroglobulin bait region" evidence="1">
    <location>
        <begin position="27"/>
        <end position="164"/>
    </location>
</feature>